<keyword evidence="5" id="KW-0949">S-adenosyl-L-methionine</keyword>
<keyword evidence="8" id="KW-1185">Reference proteome</keyword>
<feature type="domain" description="Tetrapyrrole methylase" evidence="6">
    <location>
        <begin position="73"/>
        <end position="216"/>
    </location>
</feature>
<evidence type="ECO:0000256" key="4">
    <source>
        <dbReference type="ARBA" id="ARBA00022679"/>
    </source>
</evidence>
<dbReference type="RefSeq" id="WP_136824723.1">
    <property type="nucleotide sequence ID" value="NZ_SWBP01000001.1"/>
</dbReference>
<evidence type="ECO:0000256" key="2">
    <source>
        <dbReference type="ARBA" id="ARBA00022552"/>
    </source>
</evidence>
<gene>
    <name evidence="7" type="ORF">FA046_02210</name>
</gene>
<dbReference type="GO" id="GO:0032259">
    <property type="term" value="P:methylation"/>
    <property type="evidence" value="ECO:0007669"/>
    <property type="project" value="UniProtKB-KW"/>
</dbReference>
<dbReference type="OrthoDB" id="9809084at2"/>
<keyword evidence="2" id="KW-0698">rRNA processing</keyword>
<dbReference type="Pfam" id="PF00590">
    <property type="entry name" value="TP_methylase"/>
    <property type="match status" value="1"/>
</dbReference>
<evidence type="ECO:0000313" key="7">
    <source>
        <dbReference type="EMBL" id="TKC00515.1"/>
    </source>
</evidence>
<evidence type="ECO:0000256" key="3">
    <source>
        <dbReference type="ARBA" id="ARBA00022603"/>
    </source>
</evidence>
<protein>
    <submittedName>
        <fullName evidence="7">SAM-dependent methyltransferase</fullName>
    </submittedName>
</protein>
<dbReference type="GO" id="GO:0006364">
    <property type="term" value="P:rRNA processing"/>
    <property type="evidence" value="ECO:0007669"/>
    <property type="project" value="UniProtKB-KW"/>
</dbReference>
<reference evidence="7 8" key="1">
    <citation type="submission" date="2019-04" db="EMBL/GenBank/DDBJ databases">
        <title>Pedobacter sp. AR-3-17 sp. nov., isolated from Arctic soil.</title>
        <authorList>
            <person name="Dahal R.H."/>
            <person name="Kim D.-U."/>
        </authorList>
    </citation>
    <scope>NUCLEOTIDE SEQUENCE [LARGE SCALE GENOMIC DNA]</scope>
    <source>
        <strain evidence="7 8">AR-3-17</strain>
    </source>
</reference>
<dbReference type="SUPFAM" id="SSF53790">
    <property type="entry name" value="Tetrapyrrole methylase"/>
    <property type="match status" value="1"/>
</dbReference>
<dbReference type="InterPro" id="IPR000878">
    <property type="entry name" value="4pyrrol_Mease"/>
</dbReference>
<organism evidence="7 8">
    <name type="scientific">Pedobacter cryophilus</name>
    <dbReference type="NCBI Taxonomy" id="2571271"/>
    <lineage>
        <taxon>Bacteria</taxon>
        <taxon>Pseudomonadati</taxon>
        <taxon>Bacteroidota</taxon>
        <taxon>Sphingobacteriia</taxon>
        <taxon>Sphingobacteriales</taxon>
        <taxon>Sphingobacteriaceae</taxon>
        <taxon>Pedobacter</taxon>
    </lineage>
</organism>
<keyword evidence="1" id="KW-0963">Cytoplasm</keyword>
<evidence type="ECO:0000256" key="1">
    <source>
        <dbReference type="ARBA" id="ARBA00022490"/>
    </source>
</evidence>
<dbReference type="Proteomes" id="UP000308181">
    <property type="component" value="Unassembled WGS sequence"/>
</dbReference>
<accession>A0A4U1C5F9</accession>
<sequence>MIKGTLYLIPVVMAEGAESKSLTPYLQATINQIKEYIVENEKTARRCLKEAGLQTKQSELIIHDYGKHQRGGSIAEYFEGLEAGNDVGLMSEAGCPGVADPGAEIVAEAHKRNIKVVPLVGPSSILLALMASGFNGQSFAFHGYLPIDKMDRSKKIKDLEGFAERFKQTQIFMETPFRNNPMLDEILRSCRNDTKLCIASNLTAADEFVQTKTIGDWKKAQPDLHKQPTIFVLYRTR</sequence>
<dbReference type="PANTHER" id="PTHR46111:SF2">
    <property type="entry name" value="SAM-DEPENDENT METHYLTRANSFERASE"/>
    <property type="match status" value="1"/>
</dbReference>
<dbReference type="InterPro" id="IPR014776">
    <property type="entry name" value="4pyrrole_Mease_sub2"/>
</dbReference>
<dbReference type="Gene3D" id="3.40.1010.10">
    <property type="entry name" value="Cobalt-precorrin-4 Transmethylase, Domain 1"/>
    <property type="match status" value="1"/>
</dbReference>
<dbReference type="CDD" id="cd11649">
    <property type="entry name" value="RsmI_like"/>
    <property type="match status" value="1"/>
</dbReference>
<dbReference type="PIRSF" id="PIRSF005917">
    <property type="entry name" value="MTase_YraL"/>
    <property type="match status" value="1"/>
</dbReference>
<dbReference type="InterPro" id="IPR035996">
    <property type="entry name" value="4pyrrol_Methylase_sf"/>
</dbReference>
<name>A0A4U1C5F9_9SPHI</name>
<proteinExistence type="predicted"/>
<keyword evidence="3 7" id="KW-0489">Methyltransferase</keyword>
<evidence type="ECO:0000259" key="6">
    <source>
        <dbReference type="Pfam" id="PF00590"/>
    </source>
</evidence>
<dbReference type="InterPro" id="IPR014777">
    <property type="entry name" value="4pyrrole_Mease_sub1"/>
</dbReference>
<evidence type="ECO:0000256" key="5">
    <source>
        <dbReference type="ARBA" id="ARBA00022691"/>
    </source>
</evidence>
<dbReference type="EMBL" id="SWBP01000001">
    <property type="protein sequence ID" value="TKC00515.1"/>
    <property type="molecule type" value="Genomic_DNA"/>
</dbReference>
<dbReference type="GO" id="GO:0008168">
    <property type="term" value="F:methyltransferase activity"/>
    <property type="evidence" value="ECO:0007669"/>
    <property type="project" value="UniProtKB-KW"/>
</dbReference>
<evidence type="ECO:0000313" key="8">
    <source>
        <dbReference type="Proteomes" id="UP000308181"/>
    </source>
</evidence>
<dbReference type="AlphaFoldDB" id="A0A4U1C5F9"/>
<comment type="caution">
    <text evidence="7">The sequence shown here is derived from an EMBL/GenBank/DDBJ whole genome shotgun (WGS) entry which is preliminary data.</text>
</comment>
<dbReference type="PANTHER" id="PTHR46111">
    <property type="entry name" value="RIBOSOMAL RNA SMALL SUBUNIT METHYLTRANSFERASE I"/>
    <property type="match status" value="1"/>
</dbReference>
<keyword evidence="4 7" id="KW-0808">Transferase</keyword>
<dbReference type="InterPro" id="IPR008189">
    <property type="entry name" value="rRNA_ssu_MeTfrase_I"/>
</dbReference>
<dbReference type="Gene3D" id="3.30.950.10">
    <property type="entry name" value="Methyltransferase, Cobalt-precorrin-4 Transmethylase, Domain 2"/>
    <property type="match status" value="1"/>
</dbReference>